<evidence type="ECO:0000259" key="6">
    <source>
        <dbReference type="Pfam" id="PF00884"/>
    </source>
</evidence>
<dbReference type="PANTHER" id="PTHR42693:SF43">
    <property type="entry name" value="BLL2667 PROTEIN"/>
    <property type="match status" value="1"/>
</dbReference>
<feature type="region of interest" description="Disordered" evidence="5">
    <location>
        <begin position="569"/>
        <end position="593"/>
    </location>
</feature>
<dbReference type="PROSITE" id="PS00523">
    <property type="entry name" value="SULFATASE_1"/>
    <property type="match status" value="1"/>
</dbReference>
<dbReference type="Gene3D" id="3.30.1120.10">
    <property type="match status" value="1"/>
</dbReference>
<accession>A0ABY5YZC6</accession>
<dbReference type="EMBL" id="CP073721">
    <property type="protein sequence ID" value="UWZ34726.1"/>
    <property type="molecule type" value="Genomic_DNA"/>
</dbReference>
<keyword evidence="4" id="KW-0106">Calcium</keyword>
<dbReference type="Gene3D" id="3.40.720.10">
    <property type="entry name" value="Alkaline Phosphatase, subunit A"/>
    <property type="match status" value="1"/>
</dbReference>
<evidence type="ECO:0000256" key="3">
    <source>
        <dbReference type="ARBA" id="ARBA00022801"/>
    </source>
</evidence>
<keyword evidence="8" id="KW-1185">Reference proteome</keyword>
<evidence type="ECO:0000256" key="2">
    <source>
        <dbReference type="ARBA" id="ARBA00022723"/>
    </source>
</evidence>
<dbReference type="InterPro" id="IPR000917">
    <property type="entry name" value="Sulfatase_N"/>
</dbReference>
<gene>
    <name evidence="7" type="ORF">Drose_26405</name>
</gene>
<keyword evidence="3" id="KW-0378">Hydrolase</keyword>
<dbReference type="CDD" id="cd16025">
    <property type="entry name" value="PAS_like"/>
    <property type="match status" value="1"/>
</dbReference>
<evidence type="ECO:0000313" key="8">
    <source>
        <dbReference type="Proteomes" id="UP001058271"/>
    </source>
</evidence>
<dbReference type="SUPFAM" id="SSF53649">
    <property type="entry name" value="Alkaline phosphatase-like"/>
    <property type="match status" value="1"/>
</dbReference>
<dbReference type="InterPro" id="IPR013320">
    <property type="entry name" value="ConA-like_dom_sf"/>
</dbReference>
<name>A0ABY5YZC6_9ACTN</name>
<organism evidence="7 8">
    <name type="scientific">Dactylosporangium roseum</name>
    <dbReference type="NCBI Taxonomy" id="47989"/>
    <lineage>
        <taxon>Bacteria</taxon>
        <taxon>Bacillati</taxon>
        <taxon>Actinomycetota</taxon>
        <taxon>Actinomycetes</taxon>
        <taxon>Micromonosporales</taxon>
        <taxon>Micromonosporaceae</taxon>
        <taxon>Dactylosporangium</taxon>
    </lineage>
</organism>
<dbReference type="SUPFAM" id="SSF49899">
    <property type="entry name" value="Concanavalin A-like lectins/glucanases"/>
    <property type="match status" value="1"/>
</dbReference>
<keyword evidence="2" id="KW-0479">Metal-binding</keyword>
<evidence type="ECO:0000256" key="5">
    <source>
        <dbReference type="SAM" id="MobiDB-lite"/>
    </source>
</evidence>
<evidence type="ECO:0000313" key="7">
    <source>
        <dbReference type="EMBL" id="UWZ34726.1"/>
    </source>
</evidence>
<dbReference type="InterPro" id="IPR024607">
    <property type="entry name" value="Sulfatase_CS"/>
</dbReference>
<evidence type="ECO:0000256" key="4">
    <source>
        <dbReference type="ARBA" id="ARBA00022837"/>
    </source>
</evidence>
<reference evidence="7" key="1">
    <citation type="submission" date="2021-04" db="EMBL/GenBank/DDBJ databases">
        <title>Biosynthetic gene clusters of Dactylosporangioum roseum.</title>
        <authorList>
            <person name="Hartkoorn R.C."/>
            <person name="Beaudoing E."/>
            <person name="Hot D."/>
            <person name="Moureu S."/>
        </authorList>
    </citation>
    <scope>NUCLEOTIDE SEQUENCE</scope>
    <source>
        <strain evidence="7">NRRL B-16295</strain>
    </source>
</reference>
<dbReference type="Pfam" id="PF00884">
    <property type="entry name" value="Sulfatase"/>
    <property type="match status" value="1"/>
</dbReference>
<dbReference type="Proteomes" id="UP001058271">
    <property type="component" value="Chromosome"/>
</dbReference>
<dbReference type="RefSeq" id="WP_260724060.1">
    <property type="nucleotide sequence ID" value="NZ_BAAABS010000052.1"/>
</dbReference>
<dbReference type="PROSITE" id="PS00149">
    <property type="entry name" value="SULFATASE_2"/>
    <property type="match status" value="1"/>
</dbReference>
<comment type="similarity">
    <text evidence="1">Belongs to the sulfatase family.</text>
</comment>
<proteinExistence type="inferred from homology"/>
<dbReference type="PANTHER" id="PTHR42693">
    <property type="entry name" value="ARYLSULFATASE FAMILY MEMBER"/>
    <property type="match status" value="1"/>
</dbReference>
<feature type="domain" description="Sulfatase N-terminal" evidence="6">
    <location>
        <begin position="30"/>
        <end position="441"/>
    </location>
</feature>
<evidence type="ECO:0000256" key="1">
    <source>
        <dbReference type="ARBA" id="ARBA00008779"/>
    </source>
</evidence>
<protein>
    <submittedName>
        <fullName evidence="7">Arylsulfatase</fullName>
    </submittedName>
</protein>
<dbReference type="InterPro" id="IPR050738">
    <property type="entry name" value="Sulfatase"/>
</dbReference>
<dbReference type="InterPro" id="IPR017850">
    <property type="entry name" value="Alkaline_phosphatase_core_sf"/>
</dbReference>
<feature type="region of interest" description="Disordered" evidence="5">
    <location>
        <begin position="1"/>
        <end position="24"/>
    </location>
</feature>
<sequence>MTQQRIGRTPAESRERWPELGGRSRAAGAPNVVVILLDDVGFAQYGCFGSTIQTPAIDRLAREGLRYVNFHTTAVCSPTRASLLTGRNCHAVGFGHVTERLAGYPGYSMRLPDSAATVAEILRGNGYTTWAVGKWHLTPSYETGPQGPFERWPLGRGFDRFYGFLGGSTDQYAPELVRDNTPVSPPRTAADGYHLSADLVDESIRQIRDLRAVAPNRPFMLYLATGCGHAPHQAPAEWIERYRGVFDAGWDAERDRVLARQIELGVMPPGTRLGPSNPGVPAWTDLTAEQRRLASRMMEVYAGFVSYTDAQIGRLLDALEATGDLDDTVVMLCSDNGASGEGGPEGSVDEGLYLNDRPQRTEDGLAHIDELGGPRLYNHYPWGWAQAGNTPFRWYKQFTHAGGITNGLLVRYPGGGAPAGGIRRQYHHVIDIAPTLLDLTGTAAPAAVRGVAQQPMHGVSMRYSFADADAPGHRHTQHYEMWGNRGIWQDGWMAVCRLQPDGAGAFPPQRPPATLDELRWELYDHRSDPSECDDLAEREPARLRAMTELWWAAAGRYDVLPVDNRARAERWPADPPAPPGSDPARARFHGPGGPYERGVAPRVAGRSFRMYAEVTIGDATAPGGRPRGVLYAVGGGHGGYCWYVQDGQIRFEVAQSSVQTETVAAPFVVAPGRHRLEVAVDAAADLSARIMFTVDGAAVGGGSVSRLLKRVPIGSGRTYVGHVMSSPVSGAFTAPNPFTGELHELVVLPGPPAGAAPAVQRETADAEMREQ</sequence>